<name>K0JQ91_SACES</name>
<feature type="region of interest" description="Disordered" evidence="5">
    <location>
        <begin position="3099"/>
        <end position="3123"/>
    </location>
</feature>
<evidence type="ECO:0000256" key="4">
    <source>
        <dbReference type="ARBA" id="ARBA00023026"/>
    </source>
</evidence>
<keyword evidence="2" id="KW-0964">Secreted</keyword>
<dbReference type="InterPro" id="IPR003284">
    <property type="entry name" value="Sal_SpvB"/>
</dbReference>
<dbReference type="CDD" id="cd00081">
    <property type="entry name" value="Hint"/>
    <property type="match status" value="1"/>
</dbReference>
<accession>K0JQ91</accession>
<dbReference type="EMBL" id="HE804045">
    <property type="protein sequence ID" value="CCH29475.1"/>
    <property type="molecule type" value="Genomic_DNA"/>
</dbReference>
<dbReference type="InterPro" id="IPR022045">
    <property type="entry name" value="TcdB_toxin_mid/N"/>
</dbReference>
<dbReference type="KEGG" id="sesp:BN6_21530"/>
<dbReference type="STRING" id="1179773.BN6_21530"/>
<dbReference type="HOGENOM" id="CLU_000302_0_0_11"/>
<comment type="subcellular location">
    <subcellularLocation>
        <location evidence="1">Secreted</location>
    </subcellularLocation>
</comment>
<dbReference type="Pfam" id="PF25023">
    <property type="entry name" value="TEN_YD-shell"/>
    <property type="match status" value="1"/>
</dbReference>
<dbReference type="Pfam" id="PF03534">
    <property type="entry name" value="SpvB"/>
    <property type="match status" value="1"/>
</dbReference>
<gene>
    <name evidence="7" type="ordered locus">BN6_21530</name>
</gene>
<dbReference type="Gene3D" id="2.180.10.10">
    <property type="entry name" value="RHS repeat-associated core"/>
    <property type="match status" value="2"/>
</dbReference>
<dbReference type="Pfam" id="PF12256">
    <property type="entry name" value="TcdB_toxin_midN"/>
    <property type="match status" value="1"/>
</dbReference>
<evidence type="ECO:0000256" key="2">
    <source>
        <dbReference type="ARBA" id="ARBA00022525"/>
    </source>
</evidence>
<dbReference type="SUPFAM" id="SSF51294">
    <property type="entry name" value="Hedgehog/intein (Hint) domain"/>
    <property type="match status" value="1"/>
</dbReference>
<feature type="compositionally biased region" description="Polar residues" evidence="5">
    <location>
        <begin position="1379"/>
        <end position="1394"/>
    </location>
</feature>
<keyword evidence="4" id="KW-0843">Virulence</keyword>
<dbReference type="Pfam" id="PF05593">
    <property type="entry name" value="RHS_repeat"/>
    <property type="match status" value="1"/>
</dbReference>
<feature type="domain" description="Hint" evidence="6">
    <location>
        <begin position="2880"/>
        <end position="2985"/>
    </location>
</feature>
<dbReference type="GO" id="GO:0005737">
    <property type="term" value="C:cytoplasm"/>
    <property type="evidence" value="ECO:0007669"/>
    <property type="project" value="InterPro"/>
</dbReference>
<dbReference type="CDD" id="cd20745">
    <property type="entry name" value="FIX_RhsA_AHH_HNH-like"/>
    <property type="match status" value="1"/>
</dbReference>
<dbReference type="NCBIfam" id="TIGR01643">
    <property type="entry name" value="YD_repeat_2x"/>
    <property type="match status" value="1"/>
</dbReference>
<organism evidence="7 8">
    <name type="scientific">Saccharothrix espanaensis (strain ATCC 51144 / DSM 44229 / JCM 9112 / NBRC 15066 / NRRL 15764)</name>
    <dbReference type="NCBI Taxonomy" id="1179773"/>
    <lineage>
        <taxon>Bacteria</taxon>
        <taxon>Bacillati</taxon>
        <taxon>Actinomycetota</taxon>
        <taxon>Actinomycetes</taxon>
        <taxon>Pseudonocardiales</taxon>
        <taxon>Pseudonocardiaceae</taxon>
        <taxon>Saccharothrix</taxon>
    </lineage>
</organism>
<evidence type="ECO:0000256" key="5">
    <source>
        <dbReference type="SAM" id="MobiDB-lite"/>
    </source>
</evidence>
<keyword evidence="8" id="KW-1185">Reference proteome</keyword>
<reference evidence="7 8" key="1">
    <citation type="journal article" date="2012" name="BMC Genomics">
        <title>Complete genome sequence of Saccharothrix espanaensis DSM 44229T and comparison to the other completely sequenced Pseudonocardiaceae.</title>
        <authorList>
            <person name="Strobel T."/>
            <person name="Al-Dilaimi A."/>
            <person name="Blom J."/>
            <person name="Gessner A."/>
            <person name="Kalinowski J."/>
            <person name="Luzhetska M."/>
            <person name="Puhler A."/>
            <person name="Szczepanowski R."/>
            <person name="Bechthold A."/>
            <person name="Ruckert C."/>
        </authorList>
    </citation>
    <scope>NUCLEOTIDE SEQUENCE [LARGE SCALE GENOMIC DNA]</scope>
    <source>
        <strain evidence="8">ATCC 51144 / DSM 44229 / JCM 9112 / NBRC 15066 / NRRL 15764</strain>
    </source>
</reference>
<feature type="region of interest" description="Disordered" evidence="5">
    <location>
        <begin position="2518"/>
        <end position="2551"/>
    </location>
</feature>
<dbReference type="Proteomes" id="UP000006281">
    <property type="component" value="Chromosome"/>
</dbReference>
<evidence type="ECO:0000256" key="3">
    <source>
        <dbReference type="ARBA" id="ARBA00022737"/>
    </source>
</evidence>
<evidence type="ECO:0000259" key="6">
    <source>
        <dbReference type="SMART" id="SM00306"/>
    </source>
</evidence>
<protein>
    <submittedName>
        <fullName evidence="7">Conserved carbohydrate-binding protein</fullName>
    </submittedName>
</protein>
<dbReference type="InterPro" id="IPR036844">
    <property type="entry name" value="Hint_dom_sf"/>
</dbReference>
<proteinExistence type="predicted"/>
<dbReference type="eggNOG" id="COG3209">
    <property type="taxonomic scope" value="Bacteria"/>
</dbReference>
<feature type="region of interest" description="Disordered" evidence="5">
    <location>
        <begin position="2458"/>
        <end position="2502"/>
    </location>
</feature>
<feature type="region of interest" description="Disordered" evidence="5">
    <location>
        <begin position="1"/>
        <end position="56"/>
    </location>
</feature>
<feature type="region of interest" description="Disordered" evidence="5">
    <location>
        <begin position="1364"/>
        <end position="1407"/>
    </location>
</feature>
<evidence type="ECO:0000256" key="1">
    <source>
        <dbReference type="ARBA" id="ARBA00004613"/>
    </source>
</evidence>
<dbReference type="GO" id="GO:0005576">
    <property type="term" value="C:extracellular region"/>
    <property type="evidence" value="ECO:0007669"/>
    <property type="project" value="UniProtKB-SubCell"/>
</dbReference>
<dbReference type="InterPro" id="IPR050708">
    <property type="entry name" value="T6SS_VgrG/RHS"/>
</dbReference>
<feature type="region of interest" description="Disordered" evidence="5">
    <location>
        <begin position="233"/>
        <end position="285"/>
    </location>
</feature>
<dbReference type="InterPro" id="IPR031325">
    <property type="entry name" value="RHS_repeat"/>
</dbReference>
<dbReference type="PANTHER" id="PTHR32305">
    <property type="match status" value="1"/>
</dbReference>
<dbReference type="BioCyc" id="SESP1179773:BN6_RS10510-MONOMER"/>
<sequence length="3123" mass="332307">MVILPEVRPSAEPVSRRLVSSPRSGKGGGTSRDHQPAGGNAAAAGLRQASTSAGRGGHCISRAALFARSGPRNREFKPRQATRRPIEVQDVATGGGPIAIHDATAERAALRRGRVILLAEHGECVLSRRASLQVGSTGLRCGRGSPAATFARPGGGSAARPVVVNAVPPQQPCAGPGCAAGRATPGAVGEMVVQRLSDRRSRLRRNGVIASLVTAVVAFGLTVPQVLGPLRTSGEAGSAVTAPEHPEGTSFNPNEIKDIKAADPGAGVGLIGPPTANNQGDARLSYPFEVPKGRADLQPRLAVGYNSAGGNGWLGSGWDVTTPVITLDTRWGVPRYHPSLETETYQLDGEELTPVAHRGEPRPRTAEKVFHTRVEGRFDRIVRHGDGPRNYWWEVTDKAGTRMAFGGADNTTLTDAAGNVATWALREVRDTNDNFMRYTHVRVADGGVANSTVPGVNLYPRRITYTGHGSTEGKYSVTFIRDRERGEPRRADVSIDARYGFKKVTADLLRRVEVKLEDQLVRAYELNYRSGAFAKTLLASVSQFGEDNRLFTTHAFDYFDDVRDQSGGYNAFAAAVNWHVADDDLGVDIREGEASALSATTSAGVGGHLYVGYNPVAPVKSGSVGVKVGANAGVADGLLALADVNGDGLPDKVFRKGGSVFYRPNLSGPGGQPKFGDTAIRLPDLPGISAEKTLSGSIGIEGYAGVAAQLDFVSTTTISDRYFADVNADGITDLVNNGSVLFGRLDANGQPAYGANSLDTPVPVGAGAVSGTIVGDQTAEFQRQVDNSPLLDGVRRWVAPFDGTVRVDGRVRLVADNGPERAAYTKADGVRVAIQHKDTELWAQRIGPRDYLEFAPTGVDSIAVRKGDAVYFRVQSILDGKYDEVAWDPRISYLGVPAGTDVNGLDNSTYQASRDFTLGGRPSLVTAPLTGTLRLTGDVGKGATSDDVTVVIAREGTDFQGNPTSTDVFRKVLPAASAGTTPIDLGVPVSRGEKLSWRLRVDSPIDAGAVRWVPKAHYTAAQGVDSVVDSAGHPTIVVNPPYDLDLYPVNTLTAPQQSYKVTRTGTLTAQPNIKMNFNTDSREIVFTVKKRGGQVLAKRVIGIKFGVGVPPEFTRVTTPVTAGDELFFDLSTLDSKMPGVLTEQSVKVSYDGSTWTPVPSALHAPAAPSGAFAQPYRGWGAIGYQANKDRATRPIAQAELVLDQSFRDSLPAQPREADVPGFTANPRVDAPRITVLVPLPAKGRWAGSDENTWVSGGGTSSSRLGLDTIDVLADSDIAGARGVPRRGRTQQISATLAAGPFGGTAMVGTTVGEVDFLDLNGDKFPDVVGSREIQYSDMVGGLGSTRGTLGGNVRETDSLAGNVSANAGSPARTVGTARGTDTPSGDGSANTSRTGAEMPSLGIGGSLGGGESDAKVDLIDINGDDLPDKVYANGDAALNLGYGFAAREPWPGGPVNDAQTRNAGVNLGFNLDSYGFAGGLSATLGSSKTNATLTDVNGDGLTDRVFTDGANPIKVAINTGSGFGPKVPFRGGFADIAADENANLGGGAYFTFGFCSPGAGCVVFNPGVDTSIGIGRAKVALRDIDGDGLADHVKSGRDDELVYAANRTGRTNLLKSVSRPMGARIDLDYTRTGNTYDQPESKWVLARTAVHDGHPGDGVDTRLTTFRYERGRHDRLEREFRGFGKVVTEVRDPGTGDAVYRGTTEEFRTDSSYTRGLVSRTLTADGAGRPFNETVNTYRLRDVDTGGDANPAATTATVHPQLVKVEKRFYEGAATAGKSTHVENSYDDHGNLTRSFDAADEGADDDVEATFTYTASNPACRERNIVGTADSVRETGSGILLRHRQAAVDCASGEVRQVREYLADGTAATTDLDYYADGNLRKVTGPVDKTGRRYELEYGYDTVVGVHVESTVDSFGLRSTATHDLKYGLPDRTVDQNGRQLLRSYDSVGRLEAVTGPYEIGSGRPTIAMEYHPEAPVPYAVTRNTDRTATGVRADTIDTVSFTDGFKAVVQTKKDAAVATTPGAAPADVMIVSGRTKVDFLGRVTEKYHPVTEPKGAASTTFNPAFDAVPPTRDTFDVLDRTVSSVLPDNTSTSAAYGFGPDRGGVTRFEKTATDANGKQRRTYTDVRELPTAVKEFNAASGQPVLWTSYEYNPVRQITAVVDDKDNATRSSYDNLGRRTVFDSPDSGRTETRYDLAGNLVAKVTANLRQADRAVEYDYDYNRLKGVRYPTFPANDVSYTYGAPGAADNTAGRISEVRDAAGTVTRGYGLLGEIARETRTVTPPGKPTKAFTTTWAYDAFNRVLRLTYPDGEVLTYDYDSAGQVDRASGVKNGTGTTYLARLDYDKFGQKLFQETGTGVRTAYTYDPADRQLANLKSRLADGSAFQDITYTRDRVGNITKLANAAPASSAVGGPSTQAFGYDELYRLTSASGEYTGKDAKPNRYSLTMSYDSIHNATTKTQRHTITGPAGTASPSPFTLSSYDRGTPSGPVETPDDDPAAHADVQDKTSYDYTYSYQGERPHAPSRVGPITQDHDDNGNLTDSVNTGTSPSKRRQFVWDEENRLACNEDGAVATVAQAPASCAGATVRYLYDAKGERVVKQGDGLSLYPSGNYSERDGTGYKHVFVGDTRLATKTVEADGAAGTDASYFHADHVGSAGYVTDGQGRLVEHLEYFPFGETWVQERAGSSGGSPPYRFTGKELDEETGLYYHGARYYNPRTQLWTSPDPALPDYFDTKTAGGVHEPRNLAAYTYVHNDPVKLVDPTGKWPKLKMPSKDTWKKIGHTTLDVAGMVPVVGEAADLANAGWYTAEGDYTNAALSAASAIPGAGYAANAAKYGKHAVDAAKAADKAGDAVRAVDKTADTAKAVPAPAKADATSCARHSFPGATPVVMADGTRKRIDEVEVGQAVLATDPATGETVAREVTTTWAHDDEPERTEVTLDVDGERGTATSTLTATDWHPVWVPEAKAWVPIGDLRVGSWLRTSTGTWVQAVAVRHFTAPDQVHDLTVDGLHTYYVTAGPADVLVHNCGNDQGVYVFQDRTDPAGRPYVGESDNLTRRLDTEHVGTGKRLPGDPVVCVHVCGGKNELHGAEAGLMDSLGGKANLSNKRNSPGHNPKRAQYYQP</sequence>
<dbReference type="Pfam" id="PF07591">
    <property type="entry name" value="PT-HINT"/>
    <property type="match status" value="1"/>
</dbReference>
<feature type="compositionally biased region" description="Polar residues" evidence="5">
    <location>
        <begin position="2472"/>
        <end position="2483"/>
    </location>
</feature>
<dbReference type="Gene3D" id="2.170.16.10">
    <property type="entry name" value="Hedgehog/Intein (Hint) domain"/>
    <property type="match status" value="1"/>
</dbReference>
<dbReference type="InterPro" id="IPR003587">
    <property type="entry name" value="Hint_dom_N"/>
</dbReference>
<dbReference type="PROSITE" id="PS50818">
    <property type="entry name" value="INTEIN_C_TER"/>
    <property type="match status" value="1"/>
</dbReference>
<feature type="compositionally biased region" description="Polar residues" evidence="5">
    <location>
        <begin position="3103"/>
        <end position="3112"/>
    </location>
</feature>
<dbReference type="PANTHER" id="PTHR32305:SF15">
    <property type="entry name" value="PROTEIN RHSA-RELATED"/>
    <property type="match status" value="1"/>
</dbReference>
<dbReference type="InterPro" id="IPR006530">
    <property type="entry name" value="YD"/>
</dbReference>
<evidence type="ECO:0000313" key="8">
    <source>
        <dbReference type="Proteomes" id="UP000006281"/>
    </source>
</evidence>
<dbReference type="InterPro" id="IPR030934">
    <property type="entry name" value="Intein_C"/>
</dbReference>
<dbReference type="InterPro" id="IPR056823">
    <property type="entry name" value="TEN-like_YD-shell"/>
</dbReference>
<feature type="compositionally biased region" description="Polar residues" evidence="5">
    <location>
        <begin position="2538"/>
        <end position="2550"/>
    </location>
</feature>
<evidence type="ECO:0000313" key="7">
    <source>
        <dbReference type="EMBL" id="CCH29475.1"/>
    </source>
</evidence>
<dbReference type="SMART" id="SM00306">
    <property type="entry name" value="HintN"/>
    <property type="match status" value="1"/>
</dbReference>
<dbReference type="PATRIC" id="fig|1179773.3.peg.2150"/>
<keyword evidence="3" id="KW-0677">Repeat</keyword>
<dbReference type="InterPro" id="IPR022385">
    <property type="entry name" value="Rhs_assc_core"/>
</dbReference>
<dbReference type="NCBIfam" id="TIGR03696">
    <property type="entry name" value="Rhs_assc_core"/>
    <property type="match status" value="1"/>
</dbReference>